<dbReference type="PANTHER" id="PTHR30053:SF14">
    <property type="entry name" value="TRANSLATION ELONGATION FACTOR KOW-LIKE DOMAIN-CONTAINING PROTEIN"/>
    <property type="match status" value="1"/>
</dbReference>
<gene>
    <name evidence="2" type="ORF">HK103_005340</name>
</gene>
<proteinExistence type="predicted"/>
<dbReference type="SUPFAM" id="SSF50104">
    <property type="entry name" value="Translation proteins SH3-like domain"/>
    <property type="match status" value="1"/>
</dbReference>
<evidence type="ECO:0000313" key="3">
    <source>
        <dbReference type="Proteomes" id="UP001210925"/>
    </source>
</evidence>
<accession>A0AAD5Y6J5</accession>
<keyword evidence="3" id="KW-1185">Reference proteome</keyword>
<dbReference type="InterPro" id="IPR008991">
    <property type="entry name" value="Translation_prot_SH3-like_sf"/>
</dbReference>
<dbReference type="InterPro" id="IPR012340">
    <property type="entry name" value="NA-bd_OB-fold"/>
</dbReference>
<comment type="caution">
    <text evidence="2">The sequence shown here is derived from an EMBL/GenBank/DDBJ whole genome shotgun (WGS) entry which is preliminary data.</text>
</comment>
<sequence length="198" mass="22561">MQIKIFRQFTRQLKTEISKIKKGNIIKHNDRLYLVMAAQARSQGRGGAIHKLDLKDLNSSSKITERFNANANLETVELEQKRLNYLYTDEQIILVDEDYKEYQVPIDLLDAKVLPFLNSEMEFKVDFHEDKVVGLKIPDKTVAKVVSSGVVKNSTGESSKAQKMAELENGVKISVPEFVKDGDEIVIDLNEISYLSRK</sequence>
<reference evidence="2" key="1">
    <citation type="submission" date="2020-05" db="EMBL/GenBank/DDBJ databases">
        <title>Phylogenomic resolution of chytrid fungi.</title>
        <authorList>
            <person name="Stajich J.E."/>
            <person name="Amses K."/>
            <person name="Simmons R."/>
            <person name="Seto K."/>
            <person name="Myers J."/>
            <person name="Bonds A."/>
            <person name="Quandt C.A."/>
            <person name="Barry K."/>
            <person name="Liu P."/>
            <person name="Grigoriev I."/>
            <person name="Longcore J.E."/>
            <person name="James T.Y."/>
        </authorList>
    </citation>
    <scope>NUCLEOTIDE SEQUENCE</scope>
    <source>
        <strain evidence="2">PLAUS21</strain>
    </source>
</reference>
<dbReference type="Gene3D" id="2.30.30.30">
    <property type="match status" value="1"/>
</dbReference>
<feature type="domain" description="Elongation factor P C-terminal" evidence="1">
    <location>
        <begin position="141"/>
        <end position="197"/>
    </location>
</feature>
<dbReference type="Gene3D" id="2.40.50.140">
    <property type="entry name" value="Nucleic acid-binding proteins"/>
    <property type="match status" value="2"/>
</dbReference>
<dbReference type="Pfam" id="PF09285">
    <property type="entry name" value="Elong-fact-P_C"/>
    <property type="match status" value="1"/>
</dbReference>
<dbReference type="GO" id="GO:0003746">
    <property type="term" value="F:translation elongation factor activity"/>
    <property type="evidence" value="ECO:0007669"/>
    <property type="project" value="TreeGrafter"/>
</dbReference>
<evidence type="ECO:0000259" key="1">
    <source>
        <dbReference type="SMART" id="SM00841"/>
    </source>
</evidence>
<dbReference type="PANTHER" id="PTHR30053">
    <property type="entry name" value="ELONGATION FACTOR P"/>
    <property type="match status" value="1"/>
</dbReference>
<dbReference type="PIRSF" id="PIRSF005901">
    <property type="entry name" value="EF-P"/>
    <property type="match status" value="1"/>
</dbReference>
<dbReference type="Pfam" id="PF08207">
    <property type="entry name" value="EFP_N"/>
    <property type="match status" value="1"/>
</dbReference>
<dbReference type="InterPro" id="IPR013185">
    <property type="entry name" value="Transl_elong_KOW-like"/>
</dbReference>
<organism evidence="2 3">
    <name type="scientific">Boothiomyces macroporosus</name>
    <dbReference type="NCBI Taxonomy" id="261099"/>
    <lineage>
        <taxon>Eukaryota</taxon>
        <taxon>Fungi</taxon>
        <taxon>Fungi incertae sedis</taxon>
        <taxon>Chytridiomycota</taxon>
        <taxon>Chytridiomycota incertae sedis</taxon>
        <taxon>Chytridiomycetes</taxon>
        <taxon>Rhizophydiales</taxon>
        <taxon>Terramycetaceae</taxon>
        <taxon>Boothiomyces</taxon>
    </lineage>
</organism>
<dbReference type="InterPro" id="IPR013852">
    <property type="entry name" value="Transl_elong_P/YeiP_CS"/>
</dbReference>
<dbReference type="AlphaFoldDB" id="A0AAD5Y6J5"/>
<dbReference type="PROSITE" id="PS01275">
    <property type="entry name" value="EFP"/>
    <property type="match status" value="1"/>
</dbReference>
<name>A0AAD5Y6J5_9FUNG</name>
<dbReference type="InterPro" id="IPR014722">
    <property type="entry name" value="Rib_uL2_dom2"/>
</dbReference>
<dbReference type="SUPFAM" id="SSF50249">
    <property type="entry name" value="Nucleic acid-binding proteins"/>
    <property type="match status" value="2"/>
</dbReference>
<evidence type="ECO:0000313" key="2">
    <source>
        <dbReference type="EMBL" id="KAJ3261505.1"/>
    </source>
</evidence>
<dbReference type="InterPro" id="IPR020599">
    <property type="entry name" value="Transl_elong_fac_P/YeiP"/>
</dbReference>
<protein>
    <recommendedName>
        <fullName evidence="1">Elongation factor P C-terminal domain-containing protein</fullName>
    </recommendedName>
</protein>
<dbReference type="SMART" id="SM00841">
    <property type="entry name" value="Elong-fact-P_C"/>
    <property type="match status" value="1"/>
</dbReference>
<dbReference type="GO" id="GO:0005737">
    <property type="term" value="C:cytoplasm"/>
    <property type="evidence" value="ECO:0007669"/>
    <property type="project" value="InterPro"/>
</dbReference>
<dbReference type="Proteomes" id="UP001210925">
    <property type="component" value="Unassembled WGS sequence"/>
</dbReference>
<dbReference type="InterPro" id="IPR015365">
    <property type="entry name" value="Elong-fact-P_C"/>
</dbReference>
<dbReference type="EMBL" id="JADGKB010000005">
    <property type="protein sequence ID" value="KAJ3261505.1"/>
    <property type="molecule type" value="Genomic_DNA"/>
</dbReference>
<dbReference type="GO" id="GO:0043043">
    <property type="term" value="P:peptide biosynthetic process"/>
    <property type="evidence" value="ECO:0007669"/>
    <property type="project" value="InterPro"/>
</dbReference>